<feature type="compositionally biased region" description="Low complexity" evidence="1">
    <location>
        <begin position="182"/>
        <end position="205"/>
    </location>
</feature>
<feature type="compositionally biased region" description="Low complexity" evidence="1">
    <location>
        <begin position="98"/>
        <end position="107"/>
    </location>
</feature>
<evidence type="ECO:0000313" key="2">
    <source>
        <dbReference type="Ensembl" id="ENSCAFP00040023198.1"/>
    </source>
</evidence>
<feature type="compositionally biased region" description="Low complexity" evidence="1">
    <location>
        <begin position="10"/>
        <end position="38"/>
    </location>
</feature>
<feature type="region of interest" description="Disordered" evidence="1">
    <location>
        <begin position="1"/>
        <end position="231"/>
    </location>
</feature>
<sequence length="231" mass="24413">MQPAKSGPHRAAPARPQQPLDPRQRGWAWAPAATAPPTRAREERAPHPLRRPRTYLQGRAGLLDSGHGPESGRAGGRSPAQGPRVSPAGRGGAGRDAGGLPRASAARRGGRGDLALPSAPVRRRRRHFAFHSVSPPPHSAAGFPDVGISRRRLRGGRGLGASVRRAARRRQPARRLQPPPCAGALPPACGRASPRSPRSPRVAPAWRGPGDSPGSRHQALPFQGHSFQPLS</sequence>
<dbReference type="Proteomes" id="UP000694542">
    <property type="component" value="Chromosome 1"/>
</dbReference>
<reference evidence="2" key="2">
    <citation type="submission" date="2025-08" db="UniProtKB">
        <authorList>
            <consortium name="Ensembl"/>
        </authorList>
    </citation>
    <scope>IDENTIFICATION</scope>
</reference>
<reference evidence="2" key="1">
    <citation type="submission" date="2018-10" db="EMBL/GenBank/DDBJ databases">
        <title>De novo assembly of a Great Dane genome.</title>
        <authorList>
            <person name="Kidd J.M."/>
            <person name="Pendleton A.L."/>
            <person name="Shen F."/>
            <person name="Emery S."/>
        </authorList>
    </citation>
    <scope>NUCLEOTIDE SEQUENCE [LARGE SCALE GENOMIC DNA]</scope>
    <source>
        <strain evidence="2">Great Dane</strain>
    </source>
</reference>
<dbReference type="Ensembl" id="ENSCAFT00040026703.1">
    <property type="protein sequence ID" value="ENSCAFP00040023198.1"/>
    <property type="gene ID" value="ENSCAFG00040014497.1"/>
</dbReference>
<dbReference type="AlphaFoldDB" id="A0A8C0SME1"/>
<name>A0A8C0SME1_CANLF</name>
<organism evidence="2 3">
    <name type="scientific">Canis lupus familiaris</name>
    <name type="common">Dog</name>
    <name type="synonym">Canis familiaris</name>
    <dbReference type="NCBI Taxonomy" id="9615"/>
    <lineage>
        <taxon>Eukaryota</taxon>
        <taxon>Metazoa</taxon>
        <taxon>Chordata</taxon>
        <taxon>Craniata</taxon>
        <taxon>Vertebrata</taxon>
        <taxon>Euteleostomi</taxon>
        <taxon>Mammalia</taxon>
        <taxon>Eutheria</taxon>
        <taxon>Laurasiatheria</taxon>
        <taxon>Carnivora</taxon>
        <taxon>Caniformia</taxon>
        <taxon>Canidae</taxon>
        <taxon>Canis</taxon>
    </lineage>
</organism>
<dbReference type="OrthoDB" id="9809760at2759"/>
<proteinExistence type="predicted"/>
<protein>
    <submittedName>
        <fullName evidence="2">Uncharacterized protein</fullName>
    </submittedName>
</protein>
<accession>A0A8C0SME1</accession>
<evidence type="ECO:0000313" key="3">
    <source>
        <dbReference type="Proteomes" id="UP000694542"/>
    </source>
</evidence>
<evidence type="ECO:0000256" key="1">
    <source>
        <dbReference type="SAM" id="MobiDB-lite"/>
    </source>
</evidence>